<organism evidence="5 6">
    <name type="scientific">SAR86 cluster bacterium</name>
    <dbReference type="NCBI Taxonomy" id="2030880"/>
    <lineage>
        <taxon>Bacteria</taxon>
        <taxon>Pseudomonadati</taxon>
        <taxon>Pseudomonadota</taxon>
        <taxon>Gammaproteobacteria</taxon>
        <taxon>SAR86 cluster</taxon>
    </lineage>
</organism>
<comment type="similarity">
    <text evidence="1 3">Belongs to the short-chain dehydrogenases/reductases (SDR) family.</text>
</comment>
<dbReference type="Gene3D" id="1.10.287.4290">
    <property type="match status" value="1"/>
</dbReference>
<dbReference type="InterPro" id="IPR051687">
    <property type="entry name" value="Peroxisomal_Beta-Oxidation"/>
</dbReference>
<dbReference type="SUPFAM" id="SSF51735">
    <property type="entry name" value="NAD(P)-binding Rossmann-fold domains"/>
    <property type="match status" value="1"/>
</dbReference>
<dbReference type="InterPro" id="IPR036291">
    <property type="entry name" value="NAD(P)-bd_dom_sf"/>
</dbReference>
<name>A0A9Q8X4D3_9GAMM</name>
<evidence type="ECO:0000259" key="4">
    <source>
        <dbReference type="SMART" id="SM00822"/>
    </source>
</evidence>
<evidence type="ECO:0000313" key="6">
    <source>
        <dbReference type="Proteomes" id="UP001056381"/>
    </source>
</evidence>
<protein>
    <submittedName>
        <fullName evidence="5">SDR family NAD(P)-dependent oxidoreductase</fullName>
    </submittedName>
</protein>
<evidence type="ECO:0000256" key="2">
    <source>
        <dbReference type="ARBA" id="ARBA00023002"/>
    </source>
</evidence>
<proteinExistence type="inferred from homology"/>
<keyword evidence="2" id="KW-0560">Oxidoreductase</keyword>
<dbReference type="InterPro" id="IPR002347">
    <property type="entry name" value="SDR_fam"/>
</dbReference>
<dbReference type="InterPro" id="IPR057326">
    <property type="entry name" value="KR_dom"/>
</dbReference>
<dbReference type="Pfam" id="PF00106">
    <property type="entry name" value="adh_short"/>
    <property type="match status" value="1"/>
</dbReference>
<gene>
    <name evidence="5" type="ORF">M9B40_02015</name>
</gene>
<feature type="domain" description="Ketoreductase" evidence="4">
    <location>
        <begin position="8"/>
        <end position="196"/>
    </location>
</feature>
<dbReference type="PRINTS" id="PR00080">
    <property type="entry name" value="SDRFAMILY"/>
</dbReference>
<dbReference type="SMART" id="SM00822">
    <property type="entry name" value="PKS_KR"/>
    <property type="match status" value="1"/>
</dbReference>
<dbReference type="Gene3D" id="3.40.50.720">
    <property type="entry name" value="NAD(P)-binding Rossmann-like Domain"/>
    <property type="match status" value="1"/>
</dbReference>
<dbReference type="Proteomes" id="UP001056381">
    <property type="component" value="Chromosome"/>
</dbReference>
<sequence length="305" mass="32583">MSLDFEGKVAIVTGSGGGIGKGYALELGKRGAKVVVNDLGGAVDGSGGSLTAAETVVKEIQDNGGDAMANGANVCKQDEVKNMVEQAMEKWGRVDVLVNNAGILRDKSFAKMPWEDFVTVVNVHLLGSALCAHTVFPIMKEQEYGRIIMTSSSSGLFGNFGQTNYGAAKMGVVGLMNTLKLEGAKYNIHTNAIAPTATTRMTESLFPDDFKDKLDPKYIIPAVIFLASEKAPNGEILQAGAGVIANTYIMETMGKYFGTDESFNAESVAEHWSEVCDNKDARRPLQGGDVAIKHFETIGKTEQNK</sequence>
<evidence type="ECO:0000256" key="1">
    <source>
        <dbReference type="ARBA" id="ARBA00006484"/>
    </source>
</evidence>
<dbReference type="PRINTS" id="PR00081">
    <property type="entry name" value="GDHRDH"/>
</dbReference>
<dbReference type="PANTHER" id="PTHR45024:SF2">
    <property type="entry name" value="SCP2 DOMAIN-CONTAINING PROTEIN"/>
    <property type="match status" value="1"/>
</dbReference>
<evidence type="ECO:0000313" key="5">
    <source>
        <dbReference type="EMBL" id="URQ63558.1"/>
    </source>
</evidence>
<dbReference type="PANTHER" id="PTHR45024">
    <property type="entry name" value="DEHYDROGENASES, SHORT CHAIN"/>
    <property type="match status" value="1"/>
</dbReference>
<reference evidence="5" key="1">
    <citation type="submission" date="2022-05" db="EMBL/GenBank/DDBJ databases">
        <title>Single-amplified genomics reveal most streamlined microbe among free-living bacteria.</title>
        <authorList>
            <person name="Roda-Garcia J."/>
            <person name="Haro-Moreno J.M."/>
            <person name="Rodriguez-Valera F."/>
            <person name="Almagro-Moreno S."/>
            <person name="Lopez-Perez M."/>
        </authorList>
    </citation>
    <scope>NUCLEOTIDE SEQUENCE</scope>
    <source>
        <strain evidence="5">TMED112-D2-2</strain>
    </source>
</reference>
<accession>A0A9Q8X4D3</accession>
<dbReference type="EMBL" id="CP097966">
    <property type="protein sequence ID" value="URQ63558.1"/>
    <property type="molecule type" value="Genomic_DNA"/>
</dbReference>
<dbReference type="AlphaFoldDB" id="A0A9Q8X4D3"/>
<evidence type="ECO:0000256" key="3">
    <source>
        <dbReference type="RuleBase" id="RU000363"/>
    </source>
</evidence>
<keyword evidence="6" id="KW-1185">Reference proteome</keyword>
<dbReference type="GO" id="GO:0016491">
    <property type="term" value="F:oxidoreductase activity"/>
    <property type="evidence" value="ECO:0007669"/>
    <property type="project" value="UniProtKB-KW"/>
</dbReference>